<dbReference type="OrthoDB" id="9770286at2"/>
<dbReference type="InterPro" id="IPR014731">
    <property type="entry name" value="ETF_asu_C"/>
</dbReference>
<accession>A0A3N0AXZ1</accession>
<dbReference type="InterPro" id="IPR014730">
    <property type="entry name" value="ETF_a/b_N"/>
</dbReference>
<evidence type="ECO:0000313" key="9">
    <source>
        <dbReference type="Proteomes" id="UP000269591"/>
    </source>
</evidence>
<feature type="binding site" evidence="6">
    <location>
        <begin position="213"/>
        <end position="214"/>
    </location>
    <ligand>
        <name>FAD</name>
        <dbReference type="ChEBI" id="CHEBI:57692"/>
    </ligand>
</feature>
<dbReference type="InterPro" id="IPR029035">
    <property type="entry name" value="DHS-like_NAD/FAD-binding_dom"/>
</dbReference>
<protein>
    <submittedName>
        <fullName evidence="8">Electron transfer flavoprotein subunit alpha</fullName>
    </submittedName>
</protein>
<organism evidence="8 9">
    <name type="scientific">Slackia equolifaciens</name>
    <dbReference type="NCBI Taxonomy" id="498718"/>
    <lineage>
        <taxon>Bacteria</taxon>
        <taxon>Bacillati</taxon>
        <taxon>Actinomycetota</taxon>
        <taxon>Coriobacteriia</taxon>
        <taxon>Eggerthellales</taxon>
        <taxon>Eggerthellaceae</taxon>
        <taxon>Slackia</taxon>
    </lineage>
</organism>
<comment type="function">
    <text evidence="5">The electron transfer flavoprotein serves as a specific electron acceptor for other dehydrogenases. It transfers the electrons to the main respiratory chain via ETF-ubiquinone oxidoreductase (ETF dehydrogenase).</text>
</comment>
<keyword evidence="9" id="KW-1185">Reference proteome</keyword>
<dbReference type="Gene3D" id="3.40.50.1220">
    <property type="entry name" value="TPP-binding domain"/>
    <property type="match status" value="1"/>
</dbReference>
<dbReference type="FunFam" id="3.40.50.1220:FF:000004">
    <property type="entry name" value="Electron transfer flavoprotein"/>
    <property type="match status" value="1"/>
</dbReference>
<gene>
    <name evidence="8" type="ORF">DMP06_07420</name>
</gene>
<evidence type="ECO:0000256" key="5">
    <source>
        <dbReference type="ARBA" id="ARBA00025649"/>
    </source>
</evidence>
<keyword evidence="4" id="KW-0285">Flavoprotein</keyword>
<evidence type="ECO:0000256" key="1">
    <source>
        <dbReference type="ARBA" id="ARBA00005817"/>
    </source>
</evidence>
<evidence type="ECO:0000256" key="4">
    <source>
        <dbReference type="ARBA" id="ARBA00022630"/>
    </source>
</evidence>
<feature type="binding site" evidence="6">
    <location>
        <begin position="284"/>
        <end position="285"/>
    </location>
    <ligand>
        <name>FAD</name>
        <dbReference type="ChEBI" id="CHEBI:57692"/>
    </ligand>
</feature>
<dbReference type="InterPro" id="IPR001308">
    <property type="entry name" value="ETF_a/FixB"/>
</dbReference>
<dbReference type="PIRSF" id="PIRSF000089">
    <property type="entry name" value="Electra_flavoP_a"/>
    <property type="match status" value="1"/>
</dbReference>
<dbReference type="GO" id="GO:0009055">
    <property type="term" value="F:electron transfer activity"/>
    <property type="evidence" value="ECO:0007669"/>
    <property type="project" value="InterPro"/>
</dbReference>
<comment type="similarity">
    <text evidence="1">Belongs to the ETF alpha-subunit/FixB family.</text>
</comment>
<comment type="cofactor">
    <cofactor evidence="6">
        <name>FAD</name>
        <dbReference type="ChEBI" id="CHEBI:57692"/>
    </cofactor>
    <text evidence="6">Binds 1 FAD per dimer.</text>
</comment>
<dbReference type="SMART" id="SM00893">
    <property type="entry name" value="ETF"/>
    <property type="match status" value="1"/>
</dbReference>
<dbReference type="GO" id="GO:0050660">
    <property type="term" value="F:flavin adenine dinucleotide binding"/>
    <property type="evidence" value="ECO:0007669"/>
    <property type="project" value="InterPro"/>
</dbReference>
<dbReference type="RefSeq" id="WP_123209105.1">
    <property type="nucleotide sequence ID" value="NZ_JBHTHO010000007.1"/>
</dbReference>
<dbReference type="EMBL" id="QIBX01000012">
    <property type="protein sequence ID" value="RNL39444.1"/>
    <property type="molecule type" value="Genomic_DNA"/>
</dbReference>
<keyword evidence="6" id="KW-0274">FAD</keyword>
<dbReference type="InterPro" id="IPR014729">
    <property type="entry name" value="Rossmann-like_a/b/a_fold"/>
</dbReference>
<dbReference type="PANTHER" id="PTHR43153:SF1">
    <property type="entry name" value="ELECTRON TRANSFER FLAVOPROTEIN SUBUNIT ALPHA, MITOCHONDRIAL"/>
    <property type="match status" value="1"/>
</dbReference>
<reference evidence="9" key="1">
    <citation type="submission" date="2018-05" db="EMBL/GenBank/DDBJ databases">
        <title>Genome Sequencing of selected type strains of the family Eggerthellaceae.</title>
        <authorList>
            <person name="Danylec N."/>
            <person name="Stoll D.A."/>
            <person name="Doetsch A."/>
            <person name="Huch M."/>
        </authorList>
    </citation>
    <scope>NUCLEOTIDE SEQUENCE [LARGE SCALE GENOMIC DNA]</scope>
    <source>
        <strain evidence="9">DSM 24851</strain>
    </source>
</reference>
<feature type="binding site" evidence="6">
    <location>
        <position position="188"/>
    </location>
    <ligand>
        <name>FAD</name>
        <dbReference type="ChEBI" id="CHEBI:57692"/>
    </ligand>
</feature>
<comment type="caution">
    <text evidence="8">The sequence shown here is derived from an EMBL/GenBank/DDBJ whole genome shotgun (WGS) entry which is preliminary data.</text>
</comment>
<feature type="binding site" evidence="6">
    <location>
        <begin position="245"/>
        <end position="252"/>
    </location>
    <ligand>
        <name>FAD</name>
        <dbReference type="ChEBI" id="CHEBI:57692"/>
    </ligand>
</feature>
<dbReference type="PANTHER" id="PTHR43153">
    <property type="entry name" value="ELECTRON TRANSFER FLAVOPROTEIN ALPHA"/>
    <property type="match status" value="1"/>
</dbReference>
<evidence type="ECO:0000313" key="8">
    <source>
        <dbReference type="EMBL" id="RNL39444.1"/>
    </source>
</evidence>
<dbReference type="Proteomes" id="UP000269591">
    <property type="component" value="Unassembled WGS sequence"/>
</dbReference>
<dbReference type="Pfam" id="PF01012">
    <property type="entry name" value="ETF"/>
    <property type="match status" value="1"/>
</dbReference>
<proteinExistence type="inferred from homology"/>
<evidence type="ECO:0000256" key="6">
    <source>
        <dbReference type="PIRSR" id="PIRSR000089-1"/>
    </source>
</evidence>
<dbReference type="Pfam" id="PF00766">
    <property type="entry name" value="ETF_alpha"/>
    <property type="match status" value="1"/>
</dbReference>
<sequence>MKAFVLAERSDAARELCAGARTVADEVVLVAVGDMEVPAACADKVLHVALPEGAVFDDAADTVIAAFDAEQPGAVFAEPTKHVKVVAGKLAAHAGASVITDVIAFDGDVATNMYFGGVGQKQQKAAGSVAFYTVGAGVFAEAEASGANATEELAWVAPAKAVKLVSSKPIEKSGVDLFKADVVVAAGRGFAEKDELKLADDLCEKLGAGLGCSRPLTEGVDWLPTEVYIGVSGLMLSPKVYVACGISGQMQHMVGCNRAGALFAINKDKNAPIFKQCDYGLVGDIKTVLPALTAAL</sequence>
<dbReference type="AlphaFoldDB" id="A0A3N0AXZ1"/>
<evidence type="ECO:0000256" key="2">
    <source>
        <dbReference type="ARBA" id="ARBA00011355"/>
    </source>
</evidence>
<feature type="binding site" evidence="6">
    <location>
        <position position="266"/>
    </location>
    <ligand>
        <name>FAD</name>
        <dbReference type="ChEBI" id="CHEBI:57692"/>
    </ligand>
</feature>
<dbReference type="SUPFAM" id="SSF52402">
    <property type="entry name" value="Adenine nucleotide alpha hydrolases-like"/>
    <property type="match status" value="1"/>
</dbReference>
<feature type="domain" description="Electron transfer flavoprotein alpha/beta-subunit N-terminal" evidence="7">
    <location>
        <begin position="3"/>
        <end position="168"/>
    </location>
</feature>
<dbReference type="SUPFAM" id="SSF52467">
    <property type="entry name" value="DHS-like NAD/FAD-binding domain"/>
    <property type="match status" value="1"/>
</dbReference>
<dbReference type="GO" id="GO:0033539">
    <property type="term" value="P:fatty acid beta-oxidation using acyl-CoA dehydrogenase"/>
    <property type="evidence" value="ECO:0007669"/>
    <property type="project" value="TreeGrafter"/>
</dbReference>
<keyword evidence="3" id="KW-0813">Transport</keyword>
<evidence type="ECO:0000256" key="3">
    <source>
        <dbReference type="ARBA" id="ARBA00022448"/>
    </source>
</evidence>
<name>A0A3N0AXZ1_9ACTN</name>
<dbReference type="Gene3D" id="3.40.50.620">
    <property type="entry name" value="HUPs"/>
    <property type="match status" value="1"/>
</dbReference>
<comment type="subunit">
    <text evidence="2">Heterodimer of an alpha and a beta subunit.</text>
</comment>
<evidence type="ECO:0000259" key="7">
    <source>
        <dbReference type="SMART" id="SM00893"/>
    </source>
</evidence>